<name>A0A401IJ23_APHSA</name>
<dbReference type="RefSeq" id="WP_124970844.1">
    <property type="nucleotide sequence ID" value="NZ_BDQK01000013.1"/>
</dbReference>
<gene>
    <name evidence="3" type="ORF">AsFPU1_2699</name>
</gene>
<feature type="domain" description="DUF4168" evidence="2">
    <location>
        <begin position="28"/>
        <end position="91"/>
    </location>
</feature>
<sequence>MFKKLFWRGFVGAIFPIFLLGGLPAYSQTQPLLAQANSQTNSLKSLSKEDLQKFAQAVKKLQALEEDAQRKMAEAVKAQGMTPERFMEIGKSENPTSSNINAAEQEKFTKALAQVKKIIEEDKVKKQEAVQTSGLNIDQFNEMAQAIRKDPALQEQVRKLLGS</sequence>
<dbReference type="Pfam" id="PF13767">
    <property type="entry name" value="DUF4168"/>
    <property type="match status" value="2"/>
</dbReference>
<dbReference type="Proteomes" id="UP000287247">
    <property type="component" value="Unassembled WGS sequence"/>
</dbReference>
<protein>
    <recommendedName>
        <fullName evidence="2">DUF4168 domain-containing protein</fullName>
    </recommendedName>
</protein>
<evidence type="ECO:0000259" key="2">
    <source>
        <dbReference type="Pfam" id="PF13767"/>
    </source>
</evidence>
<accession>A0A401IJ23</accession>
<dbReference type="EMBL" id="BDQK01000013">
    <property type="protein sequence ID" value="GBF81287.1"/>
    <property type="molecule type" value="Genomic_DNA"/>
</dbReference>
<keyword evidence="1" id="KW-0175">Coiled coil</keyword>
<dbReference type="AlphaFoldDB" id="A0A401IJ23"/>
<proteinExistence type="predicted"/>
<keyword evidence="4" id="KW-1185">Reference proteome</keyword>
<reference evidence="4" key="1">
    <citation type="submission" date="2017-05" db="EMBL/GenBank/DDBJ databases">
        <title>Physiological properties and genetic analysis related to exopolysaccharide production of fresh-water unicellular cyanobacterium Aphanothece sacrum, Suizenji Nori, that has been cultured as a food source in Japan.</title>
        <authorList>
            <person name="Kanesaki Y."/>
            <person name="Yoshikawa S."/>
            <person name="Ohki K."/>
        </authorList>
    </citation>
    <scope>NUCLEOTIDE SEQUENCE [LARGE SCALE GENOMIC DNA]</scope>
    <source>
        <strain evidence="4">FPU1</strain>
    </source>
</reference>
<feature type="domain" description="DUF4168" evidence="2">
    <location>
        <begin position="93"/>
        <end position="157"/>
    </location>
</feature>
<organism evidence="3 4">
    <name type="scientific">Aphanothece sacrum FPU1</name>
    <dbReference type="NCBI Taxonomy" id="1920663"/>
    <lineage>
        <taxon>Bacteria</taxon>
        <taxon>Bacillati</taxon>
        <taxon>Cyanobacteriota</taxon>
        <taxon>Cyanophyceae</taxon>
        <taxon>Oscillatoriophycideae</taxon>
        <taxon>Chroococcales</taxon>
        <taxon>Aphanothecaceae</taxon>
        <taxon>Aphanothece</taxon>
    </lineage>
</organism>
<comment type="caution">
    <text evidence="3">The sequence shown here is derived from an EMBL/GenBank/DDBJ whole genome shotgun (WGS) entry which is preliminary data.</text>
</comment>
<dbReference type="OrthoDB" id="427719at2"/>
<feature type="coiled-coil region" evidence="1">
    <location>
        <begin position="51"/>
        <end position="81"/>
    </location>
</feature>
<evidence type="ECO:0000313" key="4">
    <source>
        <dbReference type="Proteomes" id="UP000287247"/>
    </source>
</evidence>
<evidence type="ECO:0000256" key="1">
    <source>
        <dbReference type="SAM" id="Coils"/>
    </source>
</evidence>
<dbReference type="InterPro" id="IPR025433">
    <property type="entry name" value="DUF4168"/>
</dbReference>
<evidence type="ECO:0000313" key="3">
    <source>
        <dbReference type="EMBL" id="GBF81287.1"/>
    </source>
</evidence>